<reference evidence="3 4" key="1">
    <citation type="journal article" date="2024" name="IMA Fungus">
        <title>IMA Genome - F19 : A genome assembly and annotation guide to empower mycologists, including annotated draft genome sequences of Ceratocystis pirilliformis, Diaporthe australafricana, Fusarium ophioides, Paecilomyces lecythidis, and Sporothrix stenoceras.</title>
        <authorList>
            <person name="Aylward J."/>
            <person name="Wilson A.M."/>
            <person name="Visagie C.M."/>
            <person name="Spraker J."/>
            <person name="Barnes I."/>
            <person name="Buitendag C."/>
            <person name="Ceriani C."/>
            <person name="Del Mar Angel L."/>
            <person name="du Plessis D."/>
            <person name="Fuchs T."/>
            <person name="Gasser K."/>
            <person name="Kramer D."/>
            <person name="Li W."/>
            <person name="Munsamy K."/>
            <person name="Piso A."/>
            <person name="Price J.L."/>
            <person name="Sonnekus B."/>
            <person name="Thomas C."/>
            <person name="van der Nest A."/>
            <person name="van Dijk A."/>
            <person name="van Heerden A."/>
            <person name="van Vuuren N."/>
            <person name="Yilmaz N."/>
            <person name="Duong T.A."/>
            <person name="van der Merwe N.A."/>
            <person name="Wingfield M.J."/>
            <person name="Wingfield B.D."/>
        </authorList>
    </citation>
    <scope>NUCLEOTIDE SEQUENCE [LARGE SCALE GENOMIC DNA]</scope>
    <source>
        <strain evidence="3 4">CMW 18300</strain>
    </source>
</reference>
<dbReference type="Proteomes" id="UP001583177">
    <property type="component" value="Unassembled WGS sequence"/>
</dbReference>
<proteinExistence type="predicted"/>
<evidence type="ECO:0000313" key="3">
    <source>
        <dbReference type="EMBL" id="KAL1854055.1"/>
    </source>
</evidence>
<dbReference type="SUPFAM" id="SSF51322">
    <property type="entry name" value="Cyanovirin-N"/>
    <property type="match status" value="1"/>
</dbReference>
<feature type="domain" description="Cyanovirin-N" evidence="2">
    <location>
        <begin position="22"/>
        <end position="116"/>
    </location>
</feature>
<accession>A0ABR3W655</accession>
<keyword evidence="1" id="KW-0732">Signal</keyword>
<name>A0ABR3W655_9PEZI</name>
<dbReference type="InterPro" id="IPR036673">
    <property type="entry name" value="Cyanovirin-N_sf"/>
</dbReference>
<comment type="caution">
    <text evidence="3">The sequence shown here is derived from an EMBL/GenBank/DDBJ whole genome shotgun (WGS) entry which is preliminary data.</text>
</comment>
<protein>
    <recommendedName>
        <fullName evidence="2">Cyanovirin-N domain-containing protein</fullName>
    </recommendedName>
</protein>
<feature type="signal peptide" evidence="1">
    <location>
        <begin position="1"/>
        <end position="20"/>
    </location>
</feature>
<dbReference type="Pfam" id="PF08881">
    <property type="entry name" value="CVNH"/>
    <property type="match status" value="1"/>
</dbReference>
<keyword evidence="4" id="KW-1185">Reference proteome</keyword>
<gene>
    <name evidence="3" type="ORF">Daus18300_011553</name>
</gene>
<evidence type="ECO:0000313" key="4">
    <source>
        <dbReference type="Proteomes" id="UP001583177"/>
    </source>
</evidence>
<evidence type="ECO:0000259" key="2">
    <source>
        <dbReference type="Pfam" id="PF08881"/>
    </source>
</evidence>
<dbReference type="EMBL" id="JAWRVE010000142">
    <property type="protein sequence ID" value="KAL1854055.1"/>
    <property type="molecule type" value="Genomic_DNA"/>
</dbReference>
<dbReference type="InterPro" id="IPR011058">
    <property type="entry name" value="Cyanovirin-N"/>
</dbReference>
<dbReference type="Gene3D" id="2.30.60.10">
    <property type="entry name" value="Cyanovirin-N"/>
    <property type="match status" value="1"/>
</dbReference>
<sequence>MLASRAVAVLVAVIAHHAAAKFTSSCSWWYIHDQVTLTAGCDASSPSNIRVTSSLDLNRCIGVDPTANAMIWQVNGDAFDIHCGKCGMQNSETVMECDCISAATGKTTISSVNLGKYYRFLKSAPVAWSREDAPLTHLYLLPRRSDLYQ</sequence>
<organism evidence="3 4">
    <name type="scientific">Diaporthe australafricana</name>
    <dbReference type="NCBI Taxonomy" id="127596"/>
    <lineage>
        <taxon>Eukaryota</taxon>
        <taxon>Fungi</taxon>
        <taxon>Dikarya</taxon>
        <taxon>Ascomycota</taxon>
        <taxon>Pezizomycotina</taxon>
        <taxon>Sordariomycetes</taxon>
        <taxon>Sordariomycetidae</taxon>
        <taxon>Diaporthales</taxon>
        <taxon>Diaporthaceae</taxon>
        <taxon>Diaporthe</taxon>
    </lineage>
</organism>
<feature type="chain" id="PRO_5045833499" description="Cyanovirin-N domain-containing protein" evidence="1">
    <location>
        <begin position="21"/>
        <end position="149"/>
    </location>
</feature>
<evidence type="ECO:0000256" key="1">
    <source>
        <dbReference type="SAM" id="SignalP"/>
    </source>
</evidence>